<feature type="domain" description="Tc1-like transposase DDE" evidence="1">
    <location>
        <begin position="3"/>
        <end position="36"/>
    </location>
</feature>
<dbReference type="GeneID" id="115890839"/>
<dbReference type="OrthoDB" id="7701049at2759"/>
<dbReference type="Pfam" id="PF13358">
    <property type="entry name" value="DDE_3"/>
    <property type="match status" value="1"/>
</dbReference>
<dbReference type="Proteomes" id="UP000504635">
    <property type="component" value="Unplaced"/>
</dbReference>
<protein>
    <submittedName>
        <fullName evidence="3">Uncharacterized protein LOC115890839</fullName>
    </submittedName>
</protein>
<dbReference type="InterPro" id="IPR038717">
    <property type="entry name" value="Tc1-like_DDE_dom"/>
</dbReference>
<dbReference type="InterPro" id="IPR036397">
    <property type="entry name" value="RNaseH_sf"/>
</dbReference>
<gene>
    <name evidence="3" type="primary">LOC115890839</name>
</gene>
<proteinExistence type="predicted"/>
<evidence type="ECO:0000259" key="1">
    <source>
        <dbReference type="Pfam" id="PF13358"/>
    </source>
</evidence>
<keyword evidence="2" id="KW-1185">Reference proteome</keyword>
<dbReference type="RefSeq" id="XP_030767047.1">
    <property type="nucleotide sequence ID" value="XM_030911187.1"/>
</dbReference>
<dbReference type="PANTHER" id="PTHR47510">
    <property type="entry name" value="REVERSE TRANSCRIPTASE DOMAIN-CONTAINING PROTEIN"/>
    <property type="match status" value="1"/>
</dbReference>
<dbReference type="PANTHER" id="PTHR47510:SF3">
    <property type="entry name" value="ENDO_EXONUCLEASE_PHOSPHATASE DOMAIN-CONTAINING PROTEIN"/>
    <property type="match status" value="1"/>
</dbReference>
<reference evidence="3" key="1">
    <citation type="submission" date="2025-08" db="UniProtKB">
        <authorList>
            <consortium name="RefSeq"/>
        </authorList>
    </citation>
    <scope>IDENTIFICATION</scope>
    <source>
        <tissue evidence="3">Gonads</tissue>
    </source>
</reference>
<dbReference type="KEGG" id="soy:115890839"/>
<evidence type="ECO:0000313" key="2">
    <source>
        <dbReference type="Proteomes" id="UP000504635"/>
    </source>
</evidence>
<sequence>MDWPANSPDLNPIENLWDILKRRLQSRPQAPDLQTLGGNLREKWNAFSQEIIRSLIQSMANRQCNSTPNIFGNYLDLVLSDLPCVVSKAEPLLPEDAYHPTLDITCNIDTQLHSNLSSGKSLKAYNFRRADYPLLYDRFFNTAWSFLETGHFDNINDMDFSSWFTRDIINNLKEKYRQFRIYKCTNSVIALESFKRLRALTKKQIKEAYSTYEQTIQNNLQTQPQDLWKFVNQKRKHSRIPGIMEYENTQLSDTSQILDAFGSFFRSVYEQKQDNWDGCPVQLPLNCVSLIGLDESDVLNALRKLKAKVTAGPDSVPSFIVRDCAAVFSKALTKIFNLALRTNTFPDAWKNVKICPVFKSGNVNGTGNYRPIAILSNFAKAFEMYIFTKLFP</sequence>
<name>A0A6J2YUT1_SITOR</name>
<dbReference type="Gene3D" id="3.30.420.10">
    <property type="entry name" value="Ribonuclease H-like superfamily/Ribonuclease H"/>
    <property type="match status" value="1"/>
</dbReference>
<organism evidence="2 3">
    <name type="scientific">Sitophilus oryzae</name>
    <name type="common">Rice weevil</name>
    <name type="synonym">Curculio oryzae</name>
    <dbReference type="NCBI Taxonomy" id="7048"/>
    <lineage>
        <taxon>Eukaryota</taxon>
        <taxon>Metazoa</taxon>
        <taxon>Ecdysozoa</taxon>
        <taxon>Arthropoda</taxon>
        <taxon>Hexapoda</taxon>
        <taxon>Insecta</taxon>
        <taxon>Pterygota</taxon>
        <taxon>Neoptera</taxon>
        <taxon>Endopterygota</taxon>
        <taxon>Coleoptera</taxon>
        <taxon>Polyphaga</taxon>
        <taxon>Cucujiformia</taxon>
        <taxon>Curculionidae</taxon>
        <taxon>Dryophthorinae</taxon>
        <taxon>Sitophilus</taxon>
    </lineage>
</organism>
<accession>A0A6J2YUT1</accession>
<dbReference type="InParanoid" id="A0A6J2YUT1"/>
<evidence type="ECO:0000313" key="3">
    <source>
        <dbReference type="RefSeq" id="XP_030767047.1"/>
    </source>
</evidence>
<dbReference type="GO" id="GO:0003676">
    <property type="term" value="F:nucleic acid binding"/>
    <property type="evidence" value="ECO:0007669"/>
    <property type="project" value="InterPro"/>
</dbReference>
<dbReference type="AlphaFoldDB" id="A0A6J2YUT1"/>